<accession>A0A6G4X9P6</accession>
<protein>
    <submittedName>
        <fullName evidence="2">Uncharacterized protein</fullName>
    </submittedName>
</protein>
<dbReference type="EMBL" id="JAAKZZ010000753">
    <property type="protein sequence ID" value="NGO73474.1"/>
    <property type="molecule type" value="Genomic_DNA"/>
</dbReference>
<proteinExistence type="predicted"/>
<gene>
    <name evidence="2" type="ORF">G5C65_35130</name>
</gene>
<comment type="caution">
    <text evidence="2">The sequence shown here is derived from an EMBL/GenBank/DDBJ whole genome shotgun (WGS) entry which is preliminary data.</text>
</comment>
<keyword evidence="1" id="KW-0812">Transmembrane</keyword>
<dbReference type="AlphaFoldDB" id="A0A6G4X9P6"/>
<evidence type="ECO:0000256" key="1">
    <source>
        <dbReference type="SAM" id="Phobius"/>
    </source>
</evidence>
<feature type="transmembrane region" description="Helical" evidence="1">
    <location>
        <begin position="7"/>
        <end position="30"/>
    </location>
</feature>
<sequence>MGTFTEAALGFPTVVFSAAVFVTVVFWLLVAVGAADGDAPAGGIGGNGG</sequence>
<evidence type="ECO:0000313" key="3">
    <source>
        <dbReference type="Proteomes" id="UP000477722"/>
    </source>
</evidence>
<keyword evidence="1" id="KW-1133">Transmembrane helix</keyword>
<keyword evidence="3" id="KW-1185">Reference proteome</keyword>
<organism evidence="2 3">
    <name type="scientific">Streptomyces boncukensis</name>
    <dbReference type="NCBI Taxonomy" id="2711219"/>
    <lineage>
        <taxon>Bacteria</taxon>
        <taxon>Bacillati</taxon>
        <taxon>Actinomycetota</taxon>
        <taxon>Actinomycetes</taxon>
        <taxon>Kitasatosporales</taxon>
        <taxon>Streptomycetaceae</taxon>
        <taxon>Streptomyces</taxon>
    </lineage>
</organism>
<reference evidence="2 3" key="1">
    <citation type="submission" date="2020-02" db="EMBL/GenBank/DDBJ databases">
        <title>Whole-genome analyses of novel actinobacteria.</title>
        <authorList>
            <person name="Sahin N."/>
            <person name="Tatar D."/>
        </authorList>
    </citation>
    <scope>NUCLEOTIDE SEQUENCE [LARGE SCALE GENOMIC DNA]</scope>
    <source>
        <strain evidence="2 3">SB3404</strain>
    </source>
</reference>
<dbReference type="Proteomes" id="UP000477722">
    <property type="component" value="Unassembled WGS sequence"/>
</dbReference>
<feature type="non-terminal residue" evidence="2">
    <location>
        <position position="49"/>
    </location>
</feature>
<keyword evidence="1" id="KW-0472">Membrane</keyword>
<evidence type="ECO:0000313" key="2">
    <source>
        <dbReference type="EMBL" id="NGO73474.1"/>
    </source>
</evidence>
<name>A0A6G4X9P6_9ACTN</name>